<evidence type="ECO:0000259" key="1">
    <source>
        <dbReference type="Pfam" id="PF12146"/>
    </source>
</evidence>
<proteinExistence type="predicted"/>
<dbReference type="InterPro" id="IPR051044">
    <property type="entry name" value="MAG_DAG_Lipase"/>
</dbReference>
<keyword evidence="2" id="KW-0378">Hydrolase</keyword>
<dbReference type="Gene3D" id="3.40.50.1820">
    <property type="entry name" value="alpha/beta hydrolase"/>
    <property type="match status" value="1"/>
</dbReference>
<dbReference type="Proteomes" id="UP001595604">
    <property type="component" value="Unassembled WGS sequence"/>
</dbReference>
<accession>A0ABV7ILP3</accession>
<reference evidence="3" key="1">
    <citation type="journal article" date="2019" name="Int. J. Syst. Evol. Microbiol.">
        <title>The Global Catalogue of Microorganisms (GCM) 10K type strain sequencing project: providing services to taxonomists for standard genome sequencing and annotation.</title>
        <authorList>
            <consortium name="The Broad Institute Genomics Platform"/>
            <consortium name="The Broad Institute Genome Sequencing Center for Infectious Disease"/>
            <person name="Wu L."/>
            <person name="Ma J."/>
        </authorList>
    </citation>
    <scope>NUCLEOTIDE SEQUENCE [LARGE SCALE GENOMIC DNA]</scope>
    <source>
        <strain evidence="3">KCTC 42984</strain>
    </source>
</reference>
<dbReference type="EMBL" id="JBHRTQ010000003">
    <property type="protein sequence ID" value="MFC3173139.1"/>
    <property type="molecule type" value="Genomic_DNA"/>
</dbReference>
<protein>
    <submittedName>
        <fullName evidence="2">Alpha/beta fold hydrolase</fullName>
    </submittedName>
</protein>
<dbReference type="GO" id="GO:0016787">
    <property type="term" value="F:hydrolase activity"/>
    <property type="evidence" value="ECO:0007669"/>
    <property type="project" value="UniProtKB-KW"/>
</dbReference>
<keyword evidence="3" id="KW-1185">Reference proteome</keyword>
<dbReference type="PANTHER" id="PTHR11614">
    <property type="entry name" value="PHOSPHOLIPASE-RELATED"/>
    <property type="match status" value="1"/>
</dbReference>
<dbReference type="SUPFAM" id="SSF53474">
    <property type="entry name" value="alpha/beta-Hydrolases"/>
    <property type="match status" value="1"/>
</dbReference>
<dbReference type="Pfam" id="PF12146">
    <property type="entry name" value="Hydrolase_4"/>
    <property type="match status" value="1"/>
</dbReference>
<gene>
    <name evidence="2" type="ORF">ACFOD9_02620</name>
</gene>
<sequence length="302" mass="33159">MAEDGWAIRRVDWGGKTAPRGSLLFLPGRGDFLEKYLESLDHWASRGWAVTALDWRGQALSGRLGTDSLTGHVDDFGRWVADLAAFWPAWVAERPGPHVLVAHSMGGHLALRAVAEGRVRPDALVLSAPMLGFVRHGLPTGLSRWLSRCLAALMCAIGDPRRAAWGQDSEKPGQVPAGRMALLTHDAARYADELWWRERRPGLGMGPPSWGWLRAALASMRWLDRRAVLSRLAVPTFIAAASADRLVDFGATVRAARWIPHARLLRFGTEAAHELLREADPVRGRVIAGIDEFLDQAAPADN</sequence>
<evidence type="ECO:0000313" key="3">
    <source>
        <dbReference type="Proteomes" id="UP001595604"/>
    </source>
</evidence>
<organism evidence="2 3">
    <name type="scientific">Novosphingobium bradum</name>
    <dbReference type="NCBI Taxonomy" id="1737444"/>
    <lineage>
        <taxon>Bacteria</taxon>
        <taxon>Pseudomonadati</taxon>
        <taxon>Pseudomonadota</taxon>
        <taxon>Alphaproteobacteria</taxon>
        <taxon>Sphingomonadales</taxon>
        <taxon>Sphingomonadaceae</taxon>
        <taxon>Novosphingobium</taxon>
    </lineage>
</organism>
<dbReference type="InterPro" id="IPR029058">
    <property type="entry name" value="AB_hydrolase_fold"/>
</dbReference>
<dbReference type="InterPro" id="IPR022742">
    <property type="entry name" value="Hydrolase_4"/>
</dbReference>
<feature type="domain" description="Serine aminopeptidase S33" evidence="1">
    <location>
        <begin position="18"/>
        <end position="280"/>
    </location>
</feature>
<dbReference type="RefSeq" id="WP_379508532.1">
    <property type="nucleotide sequence ID" value="NZ_JBHRTQ010000003.1"/>
</dbReference>
<name>A0ABV7ILP3_9SPHN</name>
<evidence type="ECO:0000313" key="2">
    <source>
        <dbReference type="EMBL" id="MFC3173139.1"/>
    </source>
</evidence>
<comment type="caution">
    <text evidence="2">The sequence shown here is derived from an EMBL/GenBank/DDBJ whole genome shotgun (WGS) entry which is preliminary data.</text>
</comment>